<dbReference type="EMBL" id="FNVB01000007">
    <property type="protein sequence ID" value="SEG88408.1"/>
    <property type="molecule type" value="Genomic_DNA"/>
</dbReference>
<dbReference type="PANTHER" id="PTHR30055">
    <property type="entry name" value="HTH-TYPE TRANSCRIPTIONAL REGULATOR RUTR"/>
    <property type="match status" value="1"/>
</dbReference>
<reference evidence="6 7" key="1">
    <citation type="submission" date="2016-10" db="EMBL/GenBank/DDBJ databases">
        <authorList>
            <person name="Varghese N."/>
            <person name="Submissions S."/>
        </authorList>
    </citation>
    <scope>NUCLEOTIDE SEQUENCE [LARGE SCALE GENOMIC DNA]</scope>
    <source>
        <strain evidence="7">ATCC 20501</strain>
        <strain evidence="5 6">CGMCC 4.3529</strain>
    </source>
</reference>
<name>A0A1H6DT40_9PSEU</name>
<dbReference type="Proteomes" id="UP000236729">
    <property type="component" value="Unassembled WGS sequence"/>
</dbReference>
<dbReference type="AlphaFoldDB" id="A0A1H6DT40"/>
<protein>
    <submittedName>
        <fullName evidence="4">Transcriptional regulator, TetR family</fullName>
    </submittedName>
</protein>
<feature type="DNA-binding region" description="H-T-H motif" evidence="2">
    <location>
        <begin position="35"/>
        <end position="54"/>
    </location>
</feature>
<dbReference type="GO" id="GO:0000976">
    <property type="term" value="F:transcription cis-regulatory region binding"/>
    <property type="evidence" value="ECO:0007669"/>
    <property type="project" value="TreeGrafter"/>
</dbReference>
<proteinExistence type="predicted"/>
<gene>
    <name evidence="4" type="ORF">SAMN02982929_04951</name>
    <name evidence="5" type="ORF">SAMN05216506_10877</name>
</gene>
<evidence type="ECO:0000259" key="3">
    <source>
        <dbReference type="PROSITE" id="PS50977"/>
    </source>
</evidence>
<dbReference type="Pfam" id="PF00440">
    <property type="entry name" value="TetR_N"/>
    <property type="match status" value="1"/>
</dbReference>
<keyword evidence="1 2" id="KW-0238">DNA-binding</keyword>
<dbReference type="Proteomes" id="UP000199690">
    <property type="component" value="Unassembled WGS sequence"/>
</dbReference>
<dbReference type="EMBL" id="FOME01000008">
    <property type="protein sequence ID" value="SFE01201.1"/>
    <property type="molecule type" value="Genomic_DNA"/>
</dbReference>
<dbReference type="PRINTS" id="PR00455">
    <property type="entry name" value="HTHTETR"/>
</dbReference>
<dbReference type="PROSITE" id="PS50977">
    <property type="entry name" value="HTH_TETR_2"/>
    <property type="match status" value="1"/>
</dbReference>
<evidence type="ECO:0000256" key="2">
    <source>
        <dbReference type="PROSITE-ProRule" id="PRU00335"/>
    </source>
</evidence>
<accession>A0A1H6DT40</accession>
<dbReference type="InterPro" id="IPR009057">
    <property type="entry name" value="Homeodomain-like_sf"/>
</dbReference>
<organism evidence="4 7">
    <name type="scientific">Saccharopolyspora kobensis</name>
    <dbReference type="NCBI Taxonomy" id="146035"/>
    <lineage>
        <taxon>Bacteria</taxon>
        <taxon>Bacillati</taxon>
        <taxon>Actinomycetota</taxon>
        <taxon>Actinomycetes</taxon>
        <taxon>Pseudonocardiales</taxon>
        <taxon>Pseudonocardiaceae</taxon>
        <taxon>Saccharopolyspora</taxon>
    </lineage>
</organism>
<dbReference type="InterPro" id="IPR050109">
    <property type="entry name" value="HTH-type_TetR-like_transc_reg"/>
</dbReference>
<dbReference type="SMR" id="A0A1H6DT40"/>
<dbReference type="RefSeq" id="WP_218161629.1">
    <property type="nucleotide sequence ID" value="NZ_FNVB01000007.1"/>
</dbReference>
<feature type="domain" description="HTH tetR-type" evidence="3">
    <location>
        <begin position="12"/>
        <end position="72"/>
    </location>
</feature>
<dbReference type="PANTHER" id="PTHR30055:SF231">
    <property type="entry name" value="TRANSCRIPTIONAL REGULATORY PROTEIN (PROBABLY DEOR-FAMILY)-RELATED"/>
    <property type="match status" value="1"/>
</dbReference>
<evidence type="ECO:0000313" key="5">
    <source>
        <dbReference type="EMBL" id="SFE01201.1"/>
    </source>
</evidence>
<evidence type="ECO:0000313" key="7">
    <source>
        <dbReference type="Proteomes" id="UP000236729"/>
    </source>
</evidence>
<dbReference type="SUPFAM" id="SSF46689">
    <property type="entry name" value="Homeodomain-like"/>
    <property type="match status" value="1"/>
</dbReference>
<evidence type="ECO:0000313" key="4">
    <source>
        <dbReference type="EMBL" id="SEG88408.1"/>
    </source>
</evidence>
<evidence type="ECO:0000256" key="1">
    <source>
        <dbReference type="ARBA" id="ARBA00023125"/>
    </source>
</evidence>
<sequence length="187" mass="20511">MVEQKRARRDPRGRRQAIIDAAVALVSENGVDELTHRRVAARAQVSLGATTYYFSSLDELKAEALARLAQRLDESLDQIRDALAAGDGDPAALATWLHDYLNDTAQVRIDSALTFSAANDAELRPLALSWTERMAEILAPYTDAETARTIAVFCDGTIVHALLHDEPLDAEFLRRAITALMRPGGRA</sequence>
<dbReference type="GO" id="GO:0003700">
    <property type="term" value="F:DNA-binding transcription factor activity"/>
    <property type="evidence" value="ECO:0007669"/>
    <property type="project" value="TreeGrafter"/>
</dbReference>
<evidence type="ECO:0000313" key="6">
    <source>
        <dbReference type="Proteomes" id="UP000199690"/>
    </source>
</evidence>
<accession>A0A1I1X1U8</accession>
<dbReference type="Gene3D" id="1.10.357.10">
    <property type="entry name" value="Tetracycline Repressor, domain 2"/>
    <property type="match status" value="1"/>
</dbReference>
<dbReference type="InterPro" id="IPR001647">
    <property type="entry name" value="HTH_TetR"/>
</dbReference>
<keyword evidence="6" id="KW-1185">Reference proteome</keyword>
<reference evidence="4" key="2">
    <citation type="submission" date="2016-10" db="EMBL/GenBank/DDBJ databases">
        <authorList>
            <person name="de Groot N.N."/>
        </authorList>
    </citation>
    <scope>NUCLEOTIDE SEQUENCE [LARGE SCALE GENOMIC DNA]</scope>
    <source>
        <strain evidence="4">ATCC 20501</strain>
    </source>
</reference>